<proteinExistence type="predicted"/>
<feature type="compositionally biased region" description="Basic and acidic residues" evidence="1">
    <location>
        <begin position="49"/>
        <end position="68"/>
    </location>
</feature>
<feature type="chain" id="PRO_5036220241" evidence="2">
    <location>
        <begin position="18"/>
        <end position="100"/>
    </location>
</feature>
<evidence type="ECO:0000313" key="5">
    <source>
        <dbReference type="Proteomes" id="UP000012960"/>
    </source>
</evidence>
<feature type="region of interest" description="Disordered" evidence="1">
    <location>
        <begin position="49"/>
        <end position="74"/>
    </location>
</feature>
<evidence type="ECO:0000256" key="2">
    <source>
        <dbReference type="SAM" id="SignalP"/>
    </source>
</evidence>
<keyword evidence="2" id="KW-0732">Signal</keyword>
<evidence type="ECO:0000313" key="4">
    <source>
        <dbReference type="EnsemblPlants" id="Ma11_p07310.1"/>
    </source>
</evidence>
<dbReference type="Proteomes" id="UP000012960">
    <property type="component" value="Unplaced"/>
</dbReference>
<dbReference type="EnsemblPlants" id="Ma11_t07310.1">
    <property type="protein sequence ID" value="Ma11_p07310.1"/>
    <property type="gene ID" value="Ma11_g07310"/>
</dbReference>
<dbReference type="InParanoid" id="A0A804L597"/>
<name>A0A804L597_MUSAM</name>
<sequence>MMVLILISYASVSFDSSTEKPMVPKEQKILQLNILFFHCYSIVLKGTYTERERERDERERERERETEMQMHLAGTQHHSEYITRGLVFVVLHPSLHMGNI</sequence>
<organism evidence="4 5">
    <name type="scientific">Musa acuminata subsp. malaccensis</name>
    <name type="common">Wild banana</name>
    <name type="synonym">Musa malaccensis</name>
    <dbReference type="NCBI Taxonomy" id="214687"/>
    <lineage>
        <taxon>Eukaryota</taxon>
        <taxon>Viridiplantae</taxon>
        <taxon>Streptophyta</taxon>
        <taxon>Embryophyta</taxon>
        <taxon>Tracheophyta</taxon>
        <taxon>Spermatophyta</taxon>
        <taxon>Magnoliopsida</taxon>
        <taxon>Liliopsida</taxon>
        <taxon>Zingiberales</taxon>
        <taxon>Musaceae</taxon>
        <taxon>Musa</taxon>
    </lineage>
</organism>
<reference evidence="3" key="1">
    <citation type="submission" date="2021-03" db="EMBL/GenBank/DDBJ databases">
        <authorList>
            <consortium name="Genoscope - CEA"/>
            <person name="William W."/>
        </authorList>
    </citation>
    <scope>NUCLEOTIDE SEQUENCE</scope>
    <source>
        <strain evidence="3">Doubled-haploid Pahang</strain>
    </source>
</reference>
<evidence type="ECO:0000313" key="3">
    <source>
        <dbReference type="EMBL" id="CAG1863820.1"/>
    </source>
</evidence>
<keyword evidence="5" id="KW-1185">Reference proteome</keyword>
<dbReference type="EMBL" id="HG996475">
    <property type="protein sequence ID" value="CAG1863820.1"/>
    <property type="molecule type" value="Genomic_DNA"/>
</dbReference>
<feature type="signal peptide" evidence="2">
    <location>
        <begin position="1"/>
        <end position="17"/>
    </location>
</feature>
<protein>
    <submittedName>
        <fullName evidence="3">(wild Malaysian banana) hypothetical protein</fullName>
    </submittedName>
</protein>
<accession>A0A804L597</accession>
<dbReference type="Gramene" id="Ma11_t07310.1">
    <property type="protein sequence ID" value="Ma11_p07310.1"/>
    <property type="gene ID" value="Ma11_g07310"/>
</dbReference>
<evidence type="ECO:0000256" key="1">
    <source>
        <dbReference type="SAM" id="MobiDB-lite"/>
    </source>
</evidence>
<gene>
    <name evidence="3" type="ORF">GSMUA_18080.1</name>
</gene>
<reference evidence="4" key="2">
    <citation type="submission" date="2021-05" db="UniProtKB">
        <authorList>
            <consortium name="EnsemblPlants"/>
        </authorList>
    </citation>
    <scope>IDENTIFICATION</scope>
    <source>
        <strain evidence="4">subsp. malaccensis</strain>
    </source>
</reference>
<dbReference type="AlphaFoldDB" id="A0A804L597"/>